<proteinExistence type="predicted"/>
<dbReference type="Gene3D" id="1.10.10.10">
    <property type="entry name" value="Winged helix-like DNA-binding domain superfamily/Winged helix DNA-binding domain"/>
    <property type="match status" value="1"/>
</dbReference>
<dbReference type="EMBL" id="JBBMEZ010000009">
    <property type="protein sequence ID" value="MEQ2469601.1"/>
    <property type="molecule type" value="Genomic_DNA"/>
</dbReference>
<dbReference type="RefSeq" id="WP_302494039.1">
    <property type="nucleotide sequence ID" value="NZ_JBBMEZ010000009.1"/>
</dbReference>
<evidence type="ECO:0000313" key="2">
    <source>
        <dbReference type="Proteomes" id="UP001490816"/>
    </source>
</evidence>
<sequence length="88" mass="10252">MSRLTFLYQMDLPHRAVAVYTYLHDRANKNGECWPSVNKIAGDIKLSPATVRRAIKDLKKVGLIETKQRYREHGGKSSLLYKMFNRQK</sequence>
<comment type="caution">
    <text evidence="1">The sequence shown here is derived from an EMBL/GenBank/DDBJ whole genome shotgun (WGS) entry which is preliminary data.</text>
</comment>
<gene>
    <name evidence="1" type="ORF">WMO39_04530</name>
</gene>
<protein>
    <submittedName>
        <fullName evidence="1">Helix-turn-helix domain-containing protein</fullName>
    </submittedName>
</protein>
<dbReference type="SUPFAM" id="SSF46785">
    <property type="entry name" value="Winged helix' DNA-binding domain"/>
    <property type="match status" value="1"/>
</dbReference>
<name>A0ABV1F8G8_9FIRM</name>
<dbReference type="InterPro" id="IPR036390">
    <property type="entry name" value="WH_DNA-bd_sf"/>
</dbReference>
<dbReference type="Proteomes" id="UP001490816">
    <property type="component" value="Unassembled WGS sequence"/>
</dbReference>
<keyword evidence="2" id="KW-1185">Reference proteome</keyword>
<organism evidence="1 2">
    <name type="scientific">Ruminococcoides intestinale</name>
    <dbReference type="NCBI Taxonomy" id="3133162"/>
    <lineage>
        <taxon>Bacteria</taxon>
        <taxon>Bacillati</taxon>
        <taxon>Bacillota</taxon>
        <taxon>Clostridia</taxon>
        <taxon>Eubacteriales</taxon>
        <taxon>Oscillospiraceae</taxon>
        <taxon>Ruminococcoides</taxon>
    </lineage>
</organism>
<dbReference type="InterPro" id="IPR036388">
    <property type="entry name" value="WH-like_DNA-bd_sf"/>
</dbReference>
<dbReference type="Pfam" id="PF13730">
    <property type="entry name" value="HTH_36"/>
    <property type="match status" value="1"/>
</dbReference>
<reference evidence="1 2" key="1">
    <citation type="submission" date="2024-03" db="EMBL/GenBank/DDBJ databases">
        <title>Human intestinal bacterial collection.</title>
        <authorList>
            <person name="Pauvert C."/>
            <person name="Hitch T.C.A."/>
            <person name="Clavel T."/>
        </authorList>
    </citation>
    <scope>NUCLEOTIDE SEQUENCE [LARGE SCALE GENOMIC DNA]</scope>
    <source>
        <strain evidence="1 2">CLA-JM-H38</strain>
    </source>
</reference>
<accession>A0ABV1F8G8</accession>
<evidence type="ECO:0000313" key="1">
    <source>
        <dbReference type="EMBL" id="MEQ2469601.1"/>
    </source>
</evidence>